<evidence type="ECO:0000256" key="1">
    <source>
        <dbReference type="SAM" id="Phobius"/>
    </source>
</evidence>
<dbReference type="InterPro" id="IPR052728">
    <property type="entry name" value="O2_lipid_transport_reg"/>
</dbReference>
<keyword evidence="1" id="KW-0472">Membrane</keyword>
<dbReference type="GO" id="GO:0016747">
    <property type="term" value="F:acyltransferase activity, transferring groups other than amino-acyl groups"/>
    <property type="evidence" value="ECO:0007669"/>
    <property type="project" value="InterPro"/>
</dbReference>
<comment type="caution">
    <text evidence="3">The sequence shown here is derived from an EMBL/GenBank/DDBJ whole genome shotgun (WGS) entry which is preliminary data.</text>
</comment>
<dbReference type="InterPro" id="IPR002656">
    <property type="entry name" value="Acyl_transf_3_dom"/>
</dbReference>
<protein>
    <recommendedName>
        <fullName evidence="2">Acyltransferase 3 domain-containing protein</fullName>
    </recommendedName>
</protein>
<feature type="transmembrane region" description="Helical" evidence="1">
    <location>
        <begin position="164"/>
        <end position="182"/>
    </location>
</feature>
<reference evidence="3 4" key="2">
    <citation type="journal article" date="2019" name="G3 (Bethesda)">
        <title>Hybrid Assembly of the Genome of the Entomopathogenic Nematode Steinernema carpocapsae Identifies the X-Chromosome.</title>
        <authorList>
            <person name="Serra L."/>
            <person name="Macchietto M."/>
            <person name="Macias-Munoz A."/>
            <person name="McGill C.J."/>
            <person name="Rodriguez I.M."/>
            <person name="Rodriguez B."/>
            <person name="Murad R."/>
            <person name="Mortazavi A."/>
        </authorList>
    </citation>
    <scope>NUCLEOTIDE SEQUENCE [LARGE SCALE GENOMIC DNA]</scope>
    <source>
        <strain evidence="3 4">ALL</strain>
    </source>
</reference>
<dbReference type="PANTHER" id="PTHR11161:SF0">
    <property type="entry name" value="O-ACYLTRANSFERASE LIKE PROTEIN"/>
    <property type="match status" value="1"/>
</dbReference>
<gene>
    <name evidence="3" type="ORF">L596_016859</name>
</gene>
<evidence type="ECO:0000313" key="4">
    <source>
        <dbReference type="Proteomes" id="UP000298663"/>
    </source>
</evidence>
<evidence type="ECO:0000259" key="2">
    <source>
        <dbReference type="Pfam" id="PF01757"/>
    </source>
</evidence>
<reference evidence="3 4" key="1">
    <citation type="journal article" date="2015" name="Genome Biol.">
        <title>Comparative genomics of Steinernema reveals deeply conserved gene regulatory networks.</title>
        <authorList>
            <person name="Dillman A.R."/>
            <person name="Macchietto M."/>
            <person name="Porter C.F."/>
            <person name="Rogers A."/>
            <person name="Williams B."/>
            <person name="Antoshechkin I."/>
            <person name="Lee M.M."/>
            <person name="Goodwin Z."/>
            <person name="Lu X."/>
            <person name="Lewis E.E."/>
            <person name="Goodrich-Blair H."/>
            <person name="Stock S.P."/>
            <person name="Adams B.J."/>
            <person name="Sternberg P.W."/>
            <person name="Mortazavi A."/>
        </authorList>
    </citation>
    <scope>NUCLEOTIDE SEQUENCE [LARGE SCALE GENOMIC DNA]</scope>
    <source>
        <strain evidence="3 4">ALL</strain>
    </source>
</reference>
<sequence length="242" mass="27916">MLAISTGANYGTYYKYHLYPTLIHLPGTNDDPKAGTFRDFMFNYSKFNYYAAWIRCLPYIVGMLTGYYLQKFKNKRVKVHPIAAITGWVLATACALGCLFGIFNYMNGSTDWSVFTRASYNNFSRLGWGLSLAFLVVACQKGFGGPIKNIMSLKIFTPLSRISYCAYLVHYMMVYIFIAMWRQPLHYVTIFENYVHMAVACIVISYLFGMVWSLMFEIPFGKLEKMLIEALMDAFARRPKRI</sequence>
<dbReference type="Proteomes" id="UP000298663">
    <property type="component" value="Unassembled WGS sequence"/>
</dbReference>
<organism evidence="3 4">
    <name type="scientific">Steinernema carpocapsae</name>
    <name type="common">Entomopathogenic nematode</name>
    <dbReference type="NCBI Taxonomy" id="34508"/>
    <lineage>
        <taxon>Eukaryota</taxon>
        <taxon>Metazoa</taxon>
        <taxon>Ecdysozoa</taxon>
        <taxon>Nematoda</taxon>
        <taxon>Chromadorea</taxon>
        <taxon>Rhabditida</taxon>
        <taxon>Tylenchina</taxon>
        <taxon>Panagrolaimomorpha</taxon>
        <taxon>Strongyloidoidea</taxon>
        <taxon>Steinernematidae</taxon>
        <taxon>Steinernema</taxon>
    </lineage>
</organism>
<dbReference type="OrthoDB" id="207378at2759"/>
<dbReference type="EMBL" id="AZBU02000004">
    <property type="protein sequence ID" value="TKR83236.1"/>
    <property type="molecule type" value="Genomic_DNA"/>
</dbReference>
<keyword evidence="1" id="KW-0812">Transmembrane</keyword>
<feature type="transmembrane region" description="Helical" evidence="1">
    <location>
        <begin position="50"/>
        <end position="69"/>
    </location>
</feature>
<feature type="transmembrane region" description="Helical" evidence="1">
    <location>
        <begin position="81"/>
        <end position="106"/>
    </location>
</feature>
<dbReference type="Pfam" id="PF01757">
    <property type="entry name" value="Acyl_transf_3"/>
    <property type="match status" value="1"/>
</dbReference>
<dbReference type="AlphaFoldDB" id="A0A4U5NKB6"/>
<evidence type="ECO:0000313" key="3">
    <source>
        <dbReference type="EMBL" id="TKR83236.1"/>
    </source>
</evidence>
<feature type="transmembrane region" description="Helical" evidence="1">
    <location>
        <begin position="126"/>
        <end position="143"/>
    </location>
</feature>
<keyword evidence="4" id="KW-1185">Reference proteome</keyword>
<feature type="domain" description="Acyltransferase 3" evidence="2">
    <location>
        <begin position="34"/>
        <end position="208"/>
    </location>
</feature>
<proteinExistence type="predicted"/>
<dbReference type="PANTHER" id="PTHR11161">
    <property type="entry name" value="O-ACYLTRANSFERASE"/>
    <property type="match status" value="1"/>
</dbReference>
<accession>A0A4U5NKB6</accession>
<name>A0A4U5NKB6_STECR</name>
<feature type="transmembrane region" description="Helical" evidence="1">
    <location>
        <begin position="194"/>
        <end position="216"/>
    </location>
</feature>
<keyword evidence="1" id="KW-1133">Transmembrane helix</keyword>